<gene>
    <name evidence="2" type="ORF">HX830_28815</name>
</gene>
<keyword evidence="1" id="KW-1133">Transmembrane helix</keyword>
<evidence type="ECO:0000313" key="3">
    <source>
        <dbReference type="Proteomes" id="UP000522864"/>
    </source>
</evidence>
<dbReference type="AlphaFoldDB" id="A0A7Y7WYX2"/>
<reference evidence="2 3" key="1">
    <citation type="submission" date="2020-04" db="EMBL/GenBank/DDBJ databases">
        <title>Molecular characterization of pseudomonads from Agaricus bisporus reveal novel blotch 2 pathogens in Western Europe.</title>
        <authorList>
            <person name="Taparia T."/>
            <person name="Krijger M."/>
            <person name="Haynes E."/>
            <person name="Elpinstone J.G."/>
            <person name="Noble R."/>
            <person name="Van Der Wolf J."/>
        </authorList>
    </citation>
    <scope>NUCLEOTIDE SEQUENCE [LARGE SCALE GENOMIC DNA]</scope>
    <source>
        <strain evidence="2 3">G9001</strain>
    </source>
</reference>
<comment type="caution">
    <text evidence="2">The sequence shown here is derived from an EMBL/GenBank/DDBJ whole genome shotgun (WGS) entry which is preliminary data.</text>
</comment>
<sequence>MRDPASKYDLTSTENLLNRNISNQGDKLNASIRELRTSIKEQSESIATLSKPLIDQRRQFCKEIAEEIALNNRIERDRAKEQRSDKIGKWMVILMTTVIIILTVFKLHIESL</sequence>
<proteinExistence type="predicted"/>
<name>A0A7Y7WYX2_9PSED</name>
<dbReference type="EMBL" id="JACAQA010000034">
    <property type="protein sequence ID" value="NWB88873.1"/>
    <property type="molecule type" value="Genomic_DNA"/>
</dbReference>
<dbReference type="RefSeq" id="WP_177104049.1">
    <property type="nucleotide sequence ID" value="NZ_JACAQA010000034.1"/>
</dbReference>
<feature type="transmembrane region" description="Helical" evidence="1">
    <location>
        <begin position="90"/>
        <end position="109"/>
    </location>
</feature>
<protein>
    <submittedName>
        <fullName evidence="2">Uncharacterized protein</fullName>
    </submittedName>
</protein>
<accession>A0A7Y7WYX2</accession>
<dbReference type="Proteomes" id="UP000522864">
    <property type="component" value="Unassembled WGS sequence"/>
</dbReference>
<keyword evidence="1" id="KW-0472">Membrane</keyword>
<evidence type="ECO:0000256" key="1">
    <source>
        <dbReference type="SAM" id="Phobius"/>
    </source>
</evidence>
<keyword evidence="1" id="KW-0812">Transmembrane</keyword>
<evidence type="ECO:0000313" key="2">
    <source>
        <dbReference type="EMBL" id="NWB88873.1"/>
    </source>
</evidence>
<organism evidence="2 3">
    <name type="scientific">Pseudomonas gingeri</name>
    <dbReference type="NCBI Taxonomy" id="117681"/>
    <lineage>
        <taxon>Bacteria</taxon>
        <taxon>Pseudomonadati</taxon>
        <taxon>Pseudomonadota</taxon>
        <taxon>Gammaproteobacteria</taxon>
        <taxon>Pseudomonadales</taxon>
        <taxon>Pseudomonadaceae</taxon>
        <taxon>Pseudomonas</taxon>
    </lineage>
</organism>